<gene>
    <name evidence="2" type="primary">ligD</name>
    <name evidence="2" type="ORF">KGA66_13960</name>
</gene>
<dbReference type="CDD" id="cd04861">
    <property type="entry name" value="LigD_Pol_like"/>
    <property type="match status" value="1"/>
</dbReference>
<name>A0A8J7WRQ1_9ACTN</name>
<dbReference type="PANTHER" id="PTHR42705:SF2">
    <property type="entry name" value="BIFUNCTIONAL NON-HOMOLOGOUS END JOINING PROTEIN LIGD"/>
    <property type="match status" value="1"/>
</dbReference>
<dbReference type="InterPro" id="IPR014145">
    <property type="entry name" value="LigD_pol_dom"/>
</dbReference>
<dbReference type="AlphaFoldDB" id="A0A8J7WRQ1"/>
<dbReference type="Pfam" id="PF21686">
    <property type="entry name" value="LigD_Prim-Pol"/>
    <property type="match status" value="1"/>
</dbReference>
<dbReference type="NCBIfam" id="TIGR02778">
    <property type="entry name" value="ligD_pol"/>
    <property type="match status" value="1"/>
</dbReference>
<dbReference type="Gene3D" id="3.90.920.10">
    <property type="entry name" value="DNA primase, PRIM domain"/>
    <property type="match status" value="1"/>
</dbReference>
<protein>
    <submittedName>
        <fullName evidence="2">Non-homologous end-joining DNA ligase</fullName>
        <ecNumber evidence="2">6.5.1.1</ecNumber>
    </submittedName>
</protein>
<sequence length="300" mass="32080">MNHTVPTGVATTVEGHRLSLTHLDKPLWPDGWTKGQALHYYARIADVMLPHVRRRPASFLRFPDGVGAQTFYVKTPPPGTPNWVPRADVPSRTEGTKPHVTVDDVASLIALGNLGCLEVHVPQWTAPHPELHDLLVVDLDPGPGTSIVQCARVALAVRALLAHDGLACAVKTSGSKGLHLYAPLRPSPAGRVGAYARSLARALSGALPDRVTATMAKAARTGKVFVDWSQNNTAKTTVAPYSLRAGPFPAVSAPVGWAEVESCERPEELVFTPQQVLDRVERYGDLLGGLLDPVLAGPLP</sequence>
<reference evidence="2" key="1">
    <citation type="submission" date="2021-04" db="EMBL/GenBank/DDBJ databases">
        <title>Genome based classification of Actinospica acidithermotolerans sp. nov., an actinobacterium isolated from an Indonesian hot spring.</title>
        <authorList>
            <person name="Kusuma A.B."/>
            <person name="Putra K.E."/>
            <person name="Nafisah S."/>
            <person name="Loh J."/>
            <person name="Nouioui I."/>
            <person name="Goodfellow M."/>
        </authorList>
    </citation>
    <scope>NUCLEOTIDE SEQUENCE</scope>
    <source>
        <strain evidence="2">DSM 45618</strain>
    </source>
</reference>
<evidence type="ECO:0000259" key="1">
    <source>
        <dbReference type="Pfam" id="PF21686"/>
    </source>
</evidence>
<dbReference type="EC" id="6.5.1.1" evidence="2"/>
<dbReference type="Proteomes" id="UP000677913">
    <property type="component" value="Unassembled WGS sequence"/>
</dbReference>
<organism evidence="2 3">
    <name type="scientific">Actinocrinis puniceicyclus</name>
    <dbReference type="NCBI Taxonomy" id="977794"/>
    <lineage>
        <taxon>Bacteria</taxon>
        <taxon>Bacillati</taxon>
        <taxon>Actinomycetota</taxon>
        <taxon>Actinomycetes</taxon>
        <taxon>Catenulisporales</taxon>
        <taxon>Actinospicaceae</taxon>
        <taxon>Actinocrinis</taxon>
    </lineage>
</organism>
<keyword evidence="3" id="KW-1185">Reference proteome</keyword>
<evidence type="ECO:0000313" key="2">
    <source>
        <dbReference type="EMBL" id="MBS2964159.1"/>
    </source>
</evidence>
<accession>A0A8J7WRQ1</accession>
<proteinExistence type="predicted"/>
<dbReference type="GO" id="GO:0003910">
    <property type="term" value="F:DNA ligase (ATP) activity"/>
    <property type="evidence" value="ECO:0007669"/>
    <property type="project" value="UniProtKB-EC"/>
</dbReference>
<feature type="domain" description="DNA ligase D polymerase" evidence="1">
    <location>
        <begin position="33"/>
        <end position="286"/>
    </location>
</feature>
<comment type="caution">
    <text evidence="2">The sequence shown here is derived from an EMBL/GenBank/DDBJ whole genome shotgun (WGS) entry which is preliminary data.</text>
</comment>
<evidence type="ECO:0000313" key="3">
    <source>
        <dbReference type="Proteomes" id="UP000677913"/>
    </source>
</evidence>
<dbReference type="PANTHER" id="PTHR42705">
    <property type="entry name" value="BIFUNCTIONAL NON-HOMOLOGOUS END JOINING PROTEIN LIGD"/>
    <property type="match status" value="1"/>
</dbReference>
<dbReference type="EMBL" id="JAGSXH010000043">
    <property type="protein sequence ID" value="MBS2964159.1"/>
    <property type="molecule type" value="Genomic_DNA"/>
</dbReference>
<dbReference type="InterPro" id="IPR052171">
    <property type="entry name" value="NHEJ_LigD"/>
</dbReference>
<keyword evidence="2" id="KW-0436">Ligase</keyword>